<gene>
    <name evidence="4" type="ORF">PT974_02475</name>
</gene>
<name>A0ABR0SY76_9HYPO</name>
<feature type="compositionally biased region" description="Basic and acidic residues" evidence="2">
    <location>
        <begin position="107"/>
        <end position="117"/>
    </location>
</feature>
<reference evidence="4 5" key="1">
    <citation type="submission" date="2024-01" db="EMBL/GenBank/DDBJ databases">
        <title>Complete genome of Cladobotryum mycophilum ATHUM6906.</title>
        <authorList>
            <person name="Christinaki A.C."/>
            <person name="Myridakis A.I."/>
            <person name="Kouvelis V.N."/>
        </authorList>
    </citation>
    <scope>NUCLEOTIDE SEQUENCE [LARGE SCALE GENOMIC DNA]</scope>
    <source>
        <strain evidence="4 5">ATHUM6906</strain>
    </source>
</reference>
<dbReference type="SUPFAM" id="SSF69065">
    <property type="entry name" value="RNase III domain-like"/>
    <property type="match status" value="1"/>
</dbReference>
<evidence type="ECO:0000313" key="5">
    <source>
        <dbReference type="Proteomes" id="UP001338125"/>
    </source>
</evidence>
<evidence type="ECO:0000256" key="2">
    <source>
        <dbReference type="SAM" id="MobiDB-lite"/>
    </source>
</evidence>
<dbReference type="CDD" id="cd00593">
    <property type="entry name" value="RIBOc"/>
    <property type="match status" value="1"/>
</dbReference>
<dbReference type="PANTHER" id="PTHR11207:SF0">
    <property type="entry name" value="RIBONUCLEASE 3"/>
    <property type="match status" value="1"/>
</dbReference>
<dbReference type="PROSITE" id="PS50142">
    <property type="entry name" value="RNASE_3_2"/>
    <property type="match status" value="1"/>
</dbReference>
<dbReference type="Proteomes" id="UP001338125">
    <property type="component" value="Unassembled WGS sequence"/>
</dbReference>
<dbReference type="Pfam" id="PF00636">
    <property type="entry name" value="Ribonuclease_3"/>
    <property type="match status" value="1"/>
</dbReference>
<accession>A0ABR0SY76</accession>
<dbReference type="InterPro" id="IPR036389">
    <property type="entry name" value="RNase_III_sf"/>
</dbReference>
<dbReference type="PROSITE" id="PS00517">
    <property type="entry name" value="RNASE_3_1"/>
    <property type="match status" value="1"/>
</dbReference>
<dbReference type="SUPFAM" id="SSF54768">
    <property type="entry name" value="dsRNA-binding domain-like"/>
    <property type="match status" value="1"/>
</dbReference>
<feature type="compositionally biased region" description="Basic and acidic residues" evidence="2">
    <location>
        <begin position="1"/>
        <end position="12"/>
    </location>
</feature>
<organism evidence="4 5">
    <name type="scientific">Cladobotryum mycophilum</name>
    <dbReference type="NCBI Taxonomy" id="491253"/>
    <lineage>
        <taxon>Eukaryota</taxon>
        <taxon>Fungi</taxon>
        <taxon>Dikarya</taxon>
        <taxon>Ascomycota</taxon>
        <taxon>Pezizomycotina</taxon>
        <taxon>Sordariomycetes</taxon>
        <taxon>Hypocreomycetidae</taxon>
        <taxon>Hypocreales</taxon>
        <taxon>Hypocreaceae</taxon>
        <taxon>Cladobotryum</taxon>
    </lineage>
</organism>
<comment type="caution">
    <text evidence="4">The sequence shown here is derived from an EMBL/GenBank/DDBJ whole genome shotgun (WGS) entry which is preliminary data.</text>
</comment>
<sequence>MSKRPGPETDHHNLKRHKTLYPENHDESNHDADDLSTQALVRLAEKADELVNCLQALKKQLSRGQTPQESPLIDTKKKLAQLSKHLLPSFEVLGSLDDNTNATQHSQSKEKPFNDRREISDVPIPSVTVTPWISAEIKRDWPPLPRILDPNLAEEAFTHPGLGRNYNYERLEWLGDAYLELISTALIHHTFGPLPSGRRSQLRERIVRNVNLAEYFRHYDMQKWAKLPREVSDSHGPGRGRSSDKDLTKTQADMFEAYVAAVVLSDPEDGLSNVVEWLKALWGKTLEEDIRRAEASRKRVPEPTTTSTDPVVETSAKERLSQRIVVKGIHLRYKDLPCEKKDKNLKLPLYSIGVYLDGWGEKDKLLGVGTALSKKEAGQKAADTVLQNKKLMKVYEEKKRAYMVARDAEMANE</sequence>
<dbReference type="Gene3D" id="3.30.160.20">
    <property type="match status" value="1"/>
</dbReference>
<keyword evidence="5" id="KW-1185">Reference proteome</keyword>
<feature type="compositionally biased region" description="Polar residues" evidence="2">
    <location>
        <begin position="97"/>
        <end position="106"/>
    </location>
</feature>
<dbReference type="Gene3D" id="1.10.1520.10">
    <property type="entry name" value="Ribonuclease III domain"/>
    <property type="match status" value="1"/>
</dbReference>
<dbReference type="EMBL" id="JAVFKD010000002">
    <property type="protein sequence ID" value="KAK5997122.1"/>
    <property type="molecule type" value="Genomic_DNA"/>
</dbReference>
<dbReference type="SMART" id="SM00535">
    <property type="entry name" value="RIBOc"/>
    <property type="match status" value="1"/>
</dbReference>
<feature type="region of interest" description="Disordered" evidence="2">
    <location>
        <begin position="97"/>
        <end position="117"/>
    </location>
</feature>
<keyword evidence="1" id="KW-0694">RNA-binding</keyword>
<proteinExistence type="predicted"/>
<dbReference type="PANTHER" id="PTHR11207">
    <property type="entry name" value="RIBONUCLEASE III"/>
    <property type="match status" value="1"/>
</dbReference>
<dbReference type="InterPro" id="IPR000999">
    <property type="entry name" value="RNase_III_dom"/>
</dbReference>
<evidence type="ECO:0000256" key="1">
    <source>
        <dbReference type="ARBA" id="ARBA00022884"/>
    </source>
</evidence>
<evidence type="ECO:0000259" key="3">
    <source>
        <dbReference type="PROSITE" id="PS50142"/>
    </source>
</evidence>
<protein>
    <submittedName>
        <fullName evidence="4">Ribonuclease 3-like protein</fullName>
    </submittedName>
</protein>
<evidence type="ECO:0000313" key="4">
    <source>
        <dbReference type="EMBL" id="KAK5997122.1"/>
    </source>
</evidence>
<feature type="domain" description="RNase III" evidence="3">
    <location>
        <begin position="149"/>
        <end position="267"/>
    </location>
</feature>
<feature type="region of interest" description="Disordered" evidence="2">
    <location>
        <begin position="1"/>
        <end position="33"/>
    </location>
</feature>
<feature type="compositionally biased region" description="Basic and acidic residues" evidence="2">
    <location>
        <begin position="23"/>
        <end position="33"/>
    </location>
</feature>